<proteinExistence type="predicted"/>
<evidence type="ECO:0000313" key="3">
    <source>
        <dbReference type="Proteomes" id="UP001221328"/>
    </source>
</evidence>
<feature type="domain" description="DUF4097" evidence="1">
    <location>
        <begin position="14"/>
        <end position="247"/>
    </location>
</feature>
<keyword evidence="3" id="KW-1185">Reference proteome</keyword>
<name>A0ABT5G8E3_9ACTN</name>
<dbReference type="InterPro" id="IPR025164">
    <property type="entry name" value="Toastrack_DUF4097"/>
</dbReference>
<accession>A0ABT5G8E3</accession>
<reference evidence="2 3" key="1">
    <citation type="journal article" date="2015" name="Int. J. Syst. Evol. Microbiol.">
        <title>Streptomyces gilvifuscus sp. nov., an actinomycete that produces antibacterial compounds isolated from soil.</title>
        <authorList>
            <person name="Nguyen T.M."/>
            <person name="Kim J."/>
        </authorList>
    </citation>
    <scope>NUCLEOTIDE SEQUENCE [LARGE SCALE GENOMIC DNA]</scope>
    <source>
        <strain evidence="2 3">T113</strain>
    </source>
</reference>
<evidence type="ECO:0000313" key="2">
    <source>
        <dbReference type="EMBL" id="MDC2961085.1"/>
    </source>
</evidence>
<dbReference type="EMBL" id="JAQOSK010000030">
    <property type="protein sequence ID" value="MDC2961085.1"/>
    <property type="molecule type" value="Genomic_DNA"/>
</dbReference>
<dbReference type="Proteomes" id="UP001221328">
    <property type="component" value="Unassembled WGS sequence"/>
</dbReference>
<dbReference type="RefSeq" id="WP_272179008.1">
    <property type="nucleotide sequence ID" value="NZ_JAQOSK010000030.1"/>
</dbReference>
<protein>
    <submittedName>
        <fullName evidence="2">DUF4097 family beta strand repeat-containing protein</fullName>
    </submittedName>
</protein>
<comment type="caution">
    <text evidence="2">The sequence shown here is derived from an EMBL/GenBank/DDBJ whole genome shotgun (WGS) entry which is preliminary data.</text>
</comment>
<organism evidence="2 3">
    <name type="scientific">Streptomyces gilvifuscus</name>
    <dbReference type="NCBI Taxonomy" id="1550617"/>
    <lineage>
        <taxon>Bacteria</taxon>
        <taxon>Bacillati</taxon>
        <taxon>Actinomycetota</taxon>
        <taxon>Actinomycetes</taxon>
        <taxon>Kitasatosporales</taxon>
        <taxon>Streptomycetaceae</taxon>
        <taxon>Streptomyces</taxon>
    </lineage>
</organism>
<dbReference type="Pfam" id="PF13349">
    <property type="entry name" value="DUF4097"/>
    <property type="match status" value="1"/>
</dbReference>
<gene>
    <name evidence="2" type="ORF">PO587_42350</name>
</gene>
<sequence>MQVFDTPEPILATIEVNVGEVRITAGDRTDTTVDVAPADRADFRDVVTAAEAVVTCDGKELLVSVPRAGDLPRGGGSVSVAIEVPAGSAVHGNALAADFQGTGWLGECRIVVDCGHVRLDRTGPLHLNSLLGNVTVVRVAGDLEAVAESGDVRIGTVEGRTRLSRTQGTTHLGEVVGDAHVSVRSGDVRIGRAHAAVDIRAGQADIGVDEAVRGPLVLESESGTMEIGIVDGVAARLDLASRSGTVYRSLDLLDGAAPPARADKAVEVRARTGTGDIVVRRAVFDTDEEPPF</sequence>
<evidence type="ECO:0000259" key="1">
    <source>
        <dbReference type="Pfam" id="PF13349"/>
    </source>
</evidence>